<gene>
    <name evidence="1" type="ORF">SAMN05444277_1441</name>
</gene>
<keyword evidence="2" id="KW-1185">Reference proteome</keyword>
<sequence length="94" mass="11256">MRHLFRRFLLDKSLNFDIMQVQVDIGFDQLVQIAKRLPATQWTKLKKEVEATAQPLDKGREEFRKLLLNGPTFSERQLEEIAETRKKINEWRTK</sequence>
<dbReference type="Proteomes" id="UP000199031">
    <property type="component" value="Unassembled WGS sequence"/>
</dbReference>
<dbReference type="EMBL" id="FOXQ01000044">
    <property type="protein sequence ID" value="SFQ56951.1"/>
    <property type="molecule type" value="Genomic_DNA"/>
</dbReference>
<protein>
    <submittedName>
        <fullName evidence="1">Uncharacterized protein</fullName>
    </submittedName>
</protein>
<organism evidence="1 2">
    <name type="scientific">Parafilimonas terrae</name>
    <dbReference type="NCBI Taxonomy" id="1465490"/>
    <lineage>
        <taxon>Bacteria</taxon>
        <taxon>Pseudomonadati</taxon>
        <taxon>Bacteroidota</taxon>
        <taxon>Chitinophagia</taxon>
        <taxon>Chitinophagales</taxon>
        <taxon>Chitinophagaceae</taxon>
        <taxon>Parafilimonas</taxon>
    </lineage>
</organism>
<dbReference type="AlphaFoldDB" id="A0A1I5ZKF7"/>
<name>A0A1I5ZKF7_9BACT</name>
<evidence type="ECO:0000313" key="2">
    <source>
        <dbReference type="Proteomes" id="UP000199031"/>
    </source>
</evidence>
<reference evidence="1 2" key="1">
    <citation type="submission" date="2016-10" db="EMBL/GenBank/DDBJ databases">
        <authorList>
            <person name="de Groot N.N."/>
        </authorList>
    </citation>
    <scope>NUCLEOTIDE SEQUENCE [LARGE SCALE GENOMIC DNA]</scope>
    <source>
        <strain evidence="1 2">DSM 28286</strain>
    </source>
</reference>
<evidence type="ECO:0000313" key="1">
    <source>
        <dbReference type="EMBL" id="SFQ56951.1"/>
    </source>
</evidence>
<proteinExistence type="predicted"/>
<accession>A0A1I5ZKF7</accession>